<dbReference type="AlphaFoldDB" id="A0A1T4Q654"/>
<dbReference type="InterPro" id="IPR011004">
    <property type="entry name" value="Trimer_LpxA-like_sf"/>
</dbReference>
<dbReference type="EMBL" id="FUWH01000007">
    <property type="protein sequence ID" value="SJZ99176.1"/>
    <property type="molecule type" value="Genomic_DNA"/>
</dbReference>
<dbReference type="OrthoDB" id="9814490at2"/>
<dbReference type="InterPro" id="IPR001451">
    <property type="entry name" value="Hexapep"/>
</dbReference>
<keyword evidence="2" id="KW-1185">Reference proteome</keyword>
<protein>
    <submittedName>
        <fullName evidence="1">Maltose O-acetyltransferase</fullName>
    </submittedName>
</protein>
<dbReference type="STRING" id="413434.SAMN04488132_107164"/>
<dbReference type="GO" id="GO:0016740">
    <property type="term" value="F:transferase activity"/>
    <property type="evidence" value="ECO:0007669"/>
    <property type="project" value="UniProtKB-KW"/>
</dbReference>
<dbReference type="CDD" id="cd04647">
    <property type="entry name" value="LbH_MAT_like"/>
    <property type="match status" value="1"/>
</dbReference>
<proteinExistence type="predicted"/>
<accession>A0A1T4Q654</accession>
<dbReference type="SUPFAM" id="SSF51161">
    <property type="entry name" value="Trimeric LpxA-like enzymes"/>
    <property type="match status" value="1"/>
</dbReference>
<gene>
    <name evidence="1" type="ORF">SAMN04488132_107164</name>
</gene>
<dbReference type="PANTHER" id="PTHR23416">
    <property type="entry name" value="SIALIC ACID SYNTHASE-RELATED"/>
    <property type="match status" value="1"/>
</dbReference>
<evidence type="ECO:0000313" key="1">
    <source>
        <dbReference type="EMBL" id="SJZ99176.1"/>
    </source>
</evidence>
<dbReference type="InterPro" id="IPR051159">
    <property type="entry name" value="Hexapeptide_acetyltransf"/>
</dbReference>
<reference evidence="1 2" key="1">
    <citation type="submission" date="2017-02" db="EMBL/GenBank/DDBJ databases">
        <authorList>
            <person name="Peterson S.W."/>
        </authorList>
    </citation>
    <scope>NUCLEOTIDE SEQUENCE [LARGE SCALE GENOMIC DNA]</scope>
    <source>
        <strain evidence="1 2">DSM 22335</strain>
    </source>
</reference>
<dbReference type="Pfam" id="PF14602">
    <property type="entry name" value="Hexapep_2"/>
    <property type="match status" value="1"/>
</dbReference>
<evidence type="ECO:0000313" key="2">
    <source>
        <dbReference type="Proteomes" id="UP000190888"/>
    </source>
</evidence>
<dbReference type="Gene3D" id="2.160.10.10">
    <property type="entry name" value="Hexapeptide repeat proteins"/>
    <property type="match status" value="1"/>
</dbReference>
<sequence length="159" mass="17436">MWINQLLKKAIRKINYRAGQKRAAGFNRKFKKSGLNVFIMQPVCLEGMEFIELEEFVSIAAFVHMWGHGGIKIGNRVMIGSHTAISTITHDYSQEIMYDTVIAKPVIIEDDVWIGSHAVIMPGVTLGKGCVIGAGSVVTKDVPPGAIVTGVPAKIQKMR</sequence>
<name>A0A1T4Q654_9BACT</name>
<dbReference type="Proteomes" id="UP000190888">
    <property type="component" value="Unassembled WGS sequence"/>
</dbReference>
<organism evidence="1 2">
    <name type="scientific">Sediminibacterium ginsengisoli</name>
    <dbReference type="NCBI Taxonomy" id="413434"/>
    <lineage>
        <taxon>Bacteria</taxon>
        <taxon>Pseudomonadati</taxon>
        <taxon>Bacteroidota</taxon>
        <taxon>Chitinophagia</taxon>
        <taxon>Chitinophagales</taxon>
        <taxon>Chitinophagaceae</taxon>
        <taxon>Sediminibacterium</taxon>
    </lineage>
</organism>
<keyword evidence="1" id="KW-0808">Transferase</keyword>